<protein>
    <submittedName>
        <fullName evidence="3">Aste57867_15316 protein</fullName>
    </submittedName>
</protein>
<organism evidence="3 4">
    <name type="scientific">Aphanomyces stellatus</name>
    <dbReference type="NCBI Taxonomy" id="120398"/>
    <lineage>
        <taxon>Eukaryota</taxon>
        <taxon>Sar</taxon>
        <taxon>Stramenopiles</taxon>
        <taxon>Oomycota</taxon>
        <taxon>Saprolegniomycetes</taxon>
        <taxon>Saprolegniales</taxon>
        <taxon>Verrucalvaceae</taxon>
        <taxon>Aphanomyces</taxon>
    </lineage>
</organism>
<dbReference type="InterPro" id="IPR057678">
    <property type="entry name" value="DUF7918"/>
</dbReference>
<feature type="domain" description="DUF7918" evidence="1">
    <location>
        <begin position="21"/>
        <end position="215"/>
    </location>
</feature>
<accession>A0A485L4Q3</accession>
<dbReference type="EMBL" id="VJMH01005648">
    <property type="protein sequence ID" value="KAF0693742.1"/>
    <property type="molecule type" value="Genomic_DNA"/>
</dbReference>
<dbReference type="Pfam" id="PF25534">
    <property type="entry name" value="DUF7918"/>
    <property type="match status" value="1"/>
</dbReference>
<reference evidence="3 4" key="1">
    <citation type="submission" date="2019-03" db="EMBL/GenBank/DDBJ databases">
        <authorList>
            <person name="Gaulin E."/>
            <person name="Dumas B."/>
        </authorList>
    </citation>
    <scope>NUCLEOTIDE SEQUENCE [LARGE SCALE GENOMIC DNA]</scope>
    <source>
        <strain evidence="3">CBS 568.67</strain>
    </source>
</reference>
<reference evidence="2" key="2">
    <citation type="submission" date="2019-06" db="EMBL/GenBank/DDBJ databases">
        <title>Genomics analysis of Aphanomyces spp. identifies a new class of oomycete effector associated with host adaptation.</title>
        <authorList>
            <person name="Gaulin E."/>
        </authorList>
    </citation>
    <scope>NUCLEOTIDE SEQUENCE</scope>
    <source>
        <strain evidence="2">CBS 578.67</strain>
    </source>
</reference>
<dbReference type="AlphaFoldDB" id="A0A485L4Q3"/>
<evidence type="ECO:0000313" key="4">
    <source>
        <dbReference type="Proteomes" id="UP000332933"/>
    </source>
</evidence>
<keyword evidence="4" id="KW-1185">Reference proteome</keyword>
<dbReference type="Proteomes" id="UP000332933">
    <property type="component" value="Unassembled WGS sequence"/>
</dbReference>
<evidence type="ECO:0000259" key="1">
    <source>
        <dbReference type="Pfam" id="PF25534"/>
    </source>
</evidence>
<evidence type="ECO:0000313" key="2">
    <source>
        <dbReference type="EMBL" id="KAF0693742.1"/>
    </source>
</evidence>
<dbReference type="EMBL" id="CAADRA010005669">
    <property type="protein sequence ID" value="VFT92125.1"/>
    <property type="molecule type" value="Genomic_DNA"/>
</dbReference>
<gene>
    <name evidence="3" type="primary">Aste57867_15316</name>
    <name evidence="2" type="ORF">As57867_015260</name>
    <name evidence="3" type="ORF">ASTE57867_15316</name>
</gene>
<name>A0A485L4Q3_9STRA</name>
<proteinExistence type="predicted"/>
<sequence length="361" mass="39341">MSLAEVDLQVLVEGLNGGDATAATEYKTTVSSDGKVRTSYIEAKVDCEYWVRSKLLNADALSATNARTLVVTIDGVQVANRVWQGTCVGGFDDIKLRTSMGFRNFKFRSPEFAQDGESSTSKLSKVGSIVVDVYHSTVEGKMSNLVTPMPPDFLTSIHDESKAGAFATATTSLGNSTMPVPKGFASFKTTRGELLFSGRFVYKTRDALEMDGIVPIVIAGPQTAATILPSPTCPRPTVRRVPQDVVEFKDKVIPPTSKRLKTERMDTRNAASQVVDLTRDDANGPPILVAPGAISGMDHSHMACLRLVPLKNVLGDDYMPAMDMLTEEKCARAFAVIPVQAQVEWLRWKLHADKRRRVGTL</sequence>
<dbReference type="OrthoDB" id="64198at2759"/>
<evidence type="ECO:0000313" key="3">
    <source>
        <dbReference type="EMBL" id="VFT92125.1"/>
    </source>
</evidence>